<comment type="similarity">
    <text evidence="1">Belongs to the HEBP family.</text>
</comment>
<reference evidence="2" key="1">
    <citation type="submission" date="2021-01" db="EMBL/GenBank/DDBJ databases">
        <authorList>
            <person name="Corre E."/>
            <person name="Pelletier E."/>
            <person name="Niang G."/>
            <person name="Scheremetjew M."/>
            <person name="Finn R."/>
            <person name="Kale V."/>
            <person name="Holt S."/>
            <person name="Cochrane G."/>
            <person name="Meng A."/>
            <person name="Brown T."/>
            <person name="Cohen L."/>
        </authorList>
    </citation>
    <scope>NUCLEOTIDE SEQUENCE</scope>
    <source>
        <strain evidence="2">CCMP 410</strain>
    </source>
</reference>
<accession>A0A7S1YAX7</accession>
<sequence length="219" mass="24488">MGMIFGKETVAEPPFSVVLTRAERSASLAYEVRKYEERFGAEVSYPDGNSDDGTPFGILARYIGVFGDPENEGNEKISMTAPVVKQGGTPIAMTAPVVKSEQDGEETMMFMLPTSYDELSKIPKPTDPRVSIREMPPEFGAVHRFNGSFDDDRAQKMATELGSQLRQDGVDISESDVLSMYQFWGYNPPFTIPYFRRNEVWIPLTQAQVDTLQSDFSLN</sequence>
<evidence type="ECO:0008006" key="3">
    <source>
        <dbReference type="Google" id="ProtNLM"/>
    </source>
</evidence>
<evidence type="ECO:0000256" key="1">
    <source>
        <dbReference type="ARBA" id="ARBA00009817"/>
    </source>
</evidence>
<dbReference type="PANTHER" id="PTHR11220:SF58">
    <property type="entry name" value="SOUL HEME-BINDING FAMILY PROTEIN"/>
    <property type="match status" value="1"/>
</dbReference>
<dbReference type="InterPro" id="IPR011256">
    <property type="entry name" value="Reg_factor_effector_dom_sf"/>
</dbReference>
<organism evidence="2">
    <name type="scientific">Grammatophora oceanica</name>
    <dbReference type="NCBI Taxonomy" id="210454"/>
    <lineage>
        <taxon>Eukaryota</taxon>
        <taxon>Sar</taxon>
        <taxon>Stramenopiles</taxon>
        <taxon>Ochrophyta</taxon>
        <taxon>Bacillariophyta</taxon>
        <taxon>Fragilariophyceae</taxon>
        <taxon>Fragilariophycidae</taxon>
        <taxon>Rhabdonematales</taxon>
        <taxon>Grammatophoraceae</taxon>
        <taxon>Grammatophora</taxon>
    </lineage>
</organism>
<gene>
    <name evidence="2" type="ORF">GOCE00092_LOCUS15648</name>
</gene>
<dbReference type="PANTHER" id="PTHR11220">
    <property type="entry name" value="HEME-BINDING PROTEIN-RELATED"/>
    <property type="match status" value="1"/>
</dbReference>
<dbReference type="InterPro" id="IPR006917">
    <property type="entry name" value="SOUL_heme-bd"/>
</dbReference>
<dbReference type="Gene3D" id="3.20.80.10">
    <property type="entry name" value="Regulatory factor, effector binding domain"/>
    <property type="match status" value="1"/>
</dbReference>
<name>A0A7S1YAX7_9STRA</name>
<dbReference type="Pfam" id="PF04832">
    <property type="entry name" value="SOUL"/>
    <property type="match status" value="1"/>
</dbReference>
<protein>
    <recommendedName>
        <fullName evidence="3">SOUL heme-binding protein</fullName>
    </recommendedName>
</protein>
<proteinExistence type="inferred from homology"/>
<dbReference type="SUPFAM" id="SSF55136">
    <property type="entry name" value="Probable bacterial effector-binding domain"/>
    <property type="match status" value="1"/>
</dbReference>
<dbReference type="AlphaFoldDB" id="A0A7S1YAX7"/>
<dbReference type="EMBL" id="HBGK01029996">
    <property type="protein sequence ID" value="CAD9288331.1"/>
    <property type="molecule type" value="Transcribed_RNA"/>
</dbReference>
<evidence type="ECO:0000313" key="2">
    <source>
        <dbReference type="EMBL" id="CAD9288331.1"/>
    </source>
</evidence>